<name>A0AA90JVJ2_9ACTN</name>
<evidence type="ECO:0000313" key="1">
    <source>
        <dbReference type="EMBL" id="MDI5967871.1"/>
    </source>
</evidence>
<comment type="caution">
    <text evidence="1">The sequence shown here is derived from an EMBL/GenBank/DDBJ whole genome shotgun (WGS) entry which is preliminary data.</text>
</comment>
<dbReference type="RefSeq" id="WP_271313649.1">
    <property type="nucleotide sequence ID" value="NZ_JABXJJ020000001.1"/>
</dbReference>
<accession>A0AA90JVJ2</accession>
<organism evidence="1">
    <name type="scientific">Streptantibioticus silvisoli</name>
    <dbReference type="NCBI Taxonomy" id="2705255"/>
    <lineage>
        <taxon>Bacteria</taxon>
        <taxon>Bacillati</taxon>
        <taxon>Actinomycetota</taxon>
        <taxon>Actinomycetes</taxon>
        <taxon>Kitasatosporales</taxon>
        <taxon>Streptomycetaceae</taxon>
        <taxon>Streptantibioticus</taxon>
    </lineage>
</organism>
<sequence length="369" mass="40198">MIAVLTSGVALGVHTPGLLLADRLRDRGVCAETLVLERLLPPERLRGIERSRGHFHRDIRFARAGQRIAADPTTAIPDEAAEELGRRWRRTGVETLVVFSGFWLPVLERALGTRADRPRVVICHVDSAVSPSFRRADLAAGGATQVWLASAEHGTVPWTIPVGGPPVPWTERPRRLLVHGGGWGMGTYRERAQELLEHGHAVDLVVHEPHDVAPQQRSGVRYFAMDPDWHPWHDDGYPPLAQVPAGWSGREPVRYTRGAGRHPSFDLAARAEAIVSKPGGGTLLDSLWSATPLVLLEPVGDHEARNAELWCALGHGITYEAWRATGFDRETLARLHRNLLRAVDGPRDLAAHLAGAGTGVPAGGRSGPC</sequence>
<reference evidence="1" key="1">
    <citation type="submission" date="2023-05" db="EMBL/GenBank/DDBJ databases">
        <title>Streptantibioticus silvisoli sp. nov., acidotolerant actinomycetes 1 from pine litter.</title>
        <authorList>
            <person name="Swiecimska M."/>
            <person name="Golinska P."/>
            <person name="Sangal V."/>
            <person name="Wachnowicz B."/>
            <person name="Goodfellow M."/>
        </authorList>
    </citation>
    <scope>NUCLEOTIDE SEQUENCE</scope>
    <source>
        <strain evidence="1">SL13</strain>
    </source>
</reference>
<proteinExistence type="predicted"/>
<evidence type="ECO:0008006" key="2">
    <source>
        <dbReference type="Google" id="ProtNLM"/>
    </source>
</evidence>
<gene>
    <name evidence="1" type="ORF">POF50_000630</name>
</gene>
<dbReference type="AlphaFoldDB" id="A0AA90JVJ2"/>
<dbReference type="Gene3D" id="3.40.50.2000">
    <property type="entry name" value="Glycogen Phosphorylase B"/>
    <property type="match status" value="1"/>
</dbReference>
<protein>
    <recommendedName>
        <fullName evidence="2">UDP-glucuronosyltransferase</fullName>
    </recommendedName>
</protein>
<dbReference type="EMBL" id="JABXJJ020000001">
    <property type="protein sequence ID" value="MDI5967871.1"/>
    <property type="molecule type" value="Genomic_DNA"/>
</dbReference>